<feature type="compositionally biased region" description="Low complexity" evidence="1">
    <location>
        <begin position="34"/>
        <end position="49"/>
    </location>
</feature>
<proteinExistence type="predicted"/>
<comment type="caution">
    <text evidence="2">The sequence shown here is derived from an EMBL/GenBank/DDBJ whole genome shotgun (WGS) entry which is preliminary data.</text>
</comment>
<protein>
    <submittedName>
        <fullName evidence="2">Uncharacterized protein</fullName>
    </submittedName>
</protein>
<gene>
    <name evidence="2" type="ORF">Aco04nite_38350</name>
</gene>
<evidence type="ECO:0000313" key="2">
    <source>
        <dbReference type="EMBL" id="GIM74043.1"/>
    </source>
</evidence>
<name>A0A919SNQ6_9ACTN</name>
<accession>A0A919SNQ6</accession>
<keyword evidence="3" id="KW-1185">Reference proteome</keyword>
<dbReference type="EMBL" id="BOQP01000018">
    <property type="protein sequence ID" value="GIM74043.1"/>
    <property type="molecule type" value="Genomic_DNA"/>
</dbReference>
<dbReference type="AlphaFoldDB" id="A0A919SNQ6"/>
<organism evidence="2 3">
    <name type="scientific">Winogradskya consettensis</name>
    <dbReference type="NCBI Taxonomy" id="113560"/>
    <lineage>
        <taxon>Bacteria</taxon>
        <taxon>Bacillati</taxon>
        <taxon>Actinomycetota</taxon>
        <taxon>Actinomycetes</taxon>
        <taxon>Micromonosporales</taxon>
        <taxon>Micromonosporaceae</taxon>
        <taxon>Winogradskya</taxon>
    </lineage>
</organism>
<reference evidence="2" key="1">
    <citation type="submission" date="2021-03" db="EMBL/GenBank/DDBJ databases">
        <title>Whole genome shotgun sequence of Actinoplanes consettensis NBRC 14913.</title>
        <authorList>
            <person name="Komaki H."/>
            <person name="Tamura T."/>
        </authorList>
    </citation>
    <scope>NUCLEOTIDE SEQUENCE</scope>
    <source>
        <strain evidence="2">NBRC 14913</strain>
    </source>
</reference>
<evidence type="ECO:0000313" key="3">
    <source>
        <dbReference type="Proteomes" id="UP000680865"/>
    </source>
</evidence>
<sequence length="150" mass="15280">MPTGGATYPGVVPTNPVITPPVYTPPLYTPPVVVPTTTTPTTTPTTQGPSPAPLCTGGPSAQQLIAVVEGTPGIPDEPLKVTTGPFCSGEWQFAVMEIVADDAEDKYEPLAVVTTGKPATLKLIEAGADVCSNEVQAQAPVGIRVRACGA</sequence>
<feature type="region of interest" description="Disordered" evidence="1">
    <location>
        <begin position="34"/>
        <end position="59"/>
    </location>
</feature>
<evidence type="ECO:0000256" key="1">
    <source>
        <dbReference type="SAM" id="MobiDB-lite"/>
    </source>
</evidence>
<dbReference type="Proteomes" id="UP000680865">
    <property type="component" value="Unassembled WGS sequence"/>
</dbReference>